<dbReference type="Gene3D" id="3.30.420.200">
    <property type="match status" value="1"/>
</dbReference>
<dbReference type="RefSeq" id="WP_152307485.1">
    <property type="nucleotide sequence ID" value="NZ_CP043617.1"/>
</dbReference>
<proteinExistence type="predicted"/>
<dbReference type="Gene3D" id="3.30.420.40">
    <property type="match status" value="1"/>
</dbReference>
<dbReference type="SUPFAM" id="SSF53067">
    <property type="entry name" value="Actin-like ATPase domain"/>
    <property type="match status" value="1"/>
</dbReference>
<dbReference type="InterPro" id="IPR043129">
    <property type="entry name" value="ATPase_NBD"/>
</dbReference>
<name>A0A5P8P1P7_9BACT</name>
<evidence type="ECO:0008006" key="3">
    <source>
        <dbReference type="Google" id="ProtNLM"/>
    </source>
</evidence>
<sequence>MLKSVDVVCVTLSSPILIGIYEDKKLIETISTGEKSSEVLPKIFEDILKKYDVKKLFYAKGPGSFMAIKITYIFLKSLSILKNIPLFATDAFYFNKNQPIKAIGKLFFVKISTKIETHKLEKAPVSKFELKDVLEYDEFDENTTPLYAIGAVG</sequence>
<protein>
    <recommendedName>
        <fullName evidence="3">TsaB protein, required for threonylcarbamoyladenosine (T(6)A) formation in tRNA</fullName>
    </recommendedName>
</protein>
<dbReference type="OrthoDB" id="5339448at2"/>
<dbReference type="Proteomes" id="UP000326944">
    <property type="component" value="Chromosome"/>
</dbReference>
<reference evidence="1 2" key="1">
    <citation type="submission" date="2019-09" db="EMBL/GenBank/DDBJ databases">
        <title>Sulfurimonas gotlandica sp. nov., a chemoautotrophic and psychrotolerant epsilonproteobacterium isolated from a pelagic redoxcline, and an emended description of the genus Sulfurimonas.</title>
        <authorList>
            <person name="Wang S."/>
            <person name="Jiang L."/>
            <person name="Shao S."/>
        </authorList>
    </citation>
    <scope>NUCLEOTIDE SEQUENCE [LARGE SCALE GENOMIC DNA]</scope>
    <source>
        <strain evidence="1 2">GYSZ_1</strain>
    </source>
</reference>
<accession>A0A5P8P1P7</accession>
<dbReference type="AlphaFoldDB" id="A0A5P8P1P7"/>
<dbReference type="KEGG" id="sulg:FJR48_07260"/>
<evidence type="ECO:0000313" key="1">
    <source>
        <dbReference type="EMBL" id="QFR49541.1"/>
    </source>
</evidence>
<gene>
    <name evidence="1" type="ORF">FJR48_07260</name>
</gene>
<dbReference type="EMBL" id="CP043617">
    <property type="protein sequence ID" value="QFR49541.1"/>
    <property type="molecule type" value="Genomic_DNA"/>
</dbReference>
<keyword evidence="2" id="KW-1185">Reference proteome</keyword>
<evidence type="ECO:0000313" key="2">
    <source>
        <dbReference type="Proteomes" id="UP000326944"/>
    </source>
</evidence>
<organism evidence="1 2">
    <name type="scientific">Sulfurimonas lithotrophica</name>
    <dbReference type="NCBI Taxonomy" id="2590022"/>
    <lineage>
        <taxon>Bacteria</taxon>
        <taxon>Pseudomonadati</taxon>
        <taxon>Campylobacterota</taxon>
        <taxon>Epsilonproteobacteria</taxon>
        <taxon>Campylobacterales</taxon>
        <taxon>Sulfurimonadaceae</taxon>
        <taxon>Sulfurimonas</taxon>
    </lineage>
</organism>